<dbReference type="EnsemblMetazoa" id="ASIC003633-RA">
    <property type="protein sequence ID" value="ASIC003633-PA"/>
    <property type="gene ID" value="ASIC003633"/>
</dbReference>
<evidence type="ECO:0000313" key="2">
    <source>
        <dbReference type="EMBL" id="KFB36482.1"/>
    </source>
</evidence>
<dbReference type="AlphaFoldDB" id="A0A084VET8"/>
<dbReference type="OMA" id="MMHEPER"/>
<dbReference type="GO" id="GO:0035102">
    <property type="term" value="C:PRC1 complex"/>
    <property type="evidence" value="ECO:0007669"/>
    <property type="project" value="TreeGrafter"/>
</dbReference>
<dbReference type="Proteomes" id="UP000030765">
    <property type="component" value="Unassembled WGS sequence"/>
</dbReference>
<dbReference type="EMBL" id="ATLV01012305">
    <property type="status" value="NOT_ANNOTATED_CDS"/>
    <property type="molecule type" value="Genomic_DNA"/>
</dbReference>
<dbReference type="Gene3D" id="3.30.40.10">
    <property type="entry name" value="Zinc/RING finger domain, C3HC4 (zinc finger)"/>
    <property type="match status" value="1"/>
</dbReference>
<organism evidence="2">
    <name type="scientific">Anopheles sinensis</name>
    <name type="common">Mosquito</name>
    <dbReference type="NCBI Taxonomy" id="74873"/>
    <lineage>
        <taxon>Eukaryota</taxon>
        <taxon>Metazoa</taxon>
        <taxon>Ecdysozoa</taxon>
        <taxon>Arthropoda</taxon>
        <taxon>Hexapoda</taxon>
        <taxon>Insecta</taxon>
        <taxon>Pterygota</taxon>
        <taxon>Neoptera</taxon>
        <taxon>Endopterygota</taxon>
        <taxon>Diptera</taxon>
        <taxon>Nematocera</taxon>
        <taxon>Culicoidea</taxon>
        <taxon>Culicidae</taxon>
        <taxon>Anophelinae</taxon>
        <taxon>Anopheles</taxon>
    </lineage>
</organism>
<accession>A0A084VET8</accession>
<evidence type="ECO:0000256" key="1">
    <source>
        <dbReference type="SAM" id="MobiDB-lite"/>
    </source>
</evidence>
<dbReference type="GO" id="GO:1990841">
    <property type="term" value="F:promoter-specific chromatin binding"/>
    <property type="evidence" value="ECO:0007669"/>
    <property type="project" value="TreeGrafter"/>
</dbReference>
<dbReference type="InterPro" id="IPR013083">
    <property type="entry name" value="Znf_RING/FYVE/PHD"/>
</dbReference>
<dbReference type="OrthoDB" id="1305878at2759"/>
<dbReference type="PANTHER" id="PTHR10825">
    <property type="entry name" value="RING FINGER DOMAIN-CONTAINING, POLYCOMB GROUP COMPONENT"/>
    <property type="match status" value="1"/>
</dbReference>
<dbReference type="GO" id="GO:0000122">
    <property type="term" value="P:negative regulation of transcription by RNA polymerase II"/>
    <property type="evidence" value="ECO:0007669"/>
    <property type="project" value="TreeGrafter"/>
</dbReference>
<dbReference type="VEuPathDB" id="VectorBase:ASIS016613"/>
<name>A0A084VET8_ANOSI</name>
<feature type="region of interest" description="Disordered" evidence="1">
    <location>
        <begin position="1"/>
        <end position="45"/>
    </location>
</feature>
<reference evidence="2 4" key="1">
    <citation type="journal article" date="2014" name="BMC Genomics">
        <title>Genome sequence of Anopheles sinensis provides insight into genetics basis of mosquito competence for malaria parasites.</title>
        <authorList>
            <person name="Zhou D."/>
            <person name="Zhang D."/>
            <person name="Ding G."/>
            <person name="Shi L."/>
            <person name="Hou Q."/>
            <person name="Ye Y."/>
            <person name="Xu Y."/>
            <person name="Zhou H."/>
            <person name="Xiong C."/>
            <person name="Li S."/>
            <person name="Yu J."/>
            <person name="Hong S."/>
            <person name="Yu X."/>
            <person name="Zou P."/>
            <person name="Chen C."/>
            <person name="Chang X."/>
            <person name="Wang W."/>
            <person name="Lv Y."/>
            <person name="Sun Y."/>
            <person name="Ma L."/>
            <person name="Shen B."/>
            <person name="Zhu C."/>
        </authorList>
    </citation>
    <scope>NUCLEOTIDE SEQUENCE [LARGE SCALE GENOMIC DNA]</scope>
</reference>
<sequence length="127" mass="12917">MISGGTAGNGGGGDGTGTGTRASFKDSRASLVPTPDAGSVGGRSIATRSLTASPASTSLSCSSSPTLPLAGLMMHEPERVRMRSAAGSNRRRVKDFNDSITCTLCSGYLVEATTVNDCLHTFKSSNT</sequence>
<feature type="compositionally biased region" description="Gly residues" evidence="1">
    <location>
        <begin position="1"/>
        <end position="18"/>
    </location>
</feature>
<dbReference type="STRING" id="74873.A0A084VET8"/>
<gene>
    <name evidence="2" type="ORF">ZHAS_00003633</name>
</gene>
<reference evidence="3" key="2">
    <citation type="submission" date="2020-05" db="UniProtKB">
        <authorList>
            <consortium name="EnsemblMetazoa"/>
        </authorList>
    </citation>
    <scope>IDENTIFICATION</scope>
</reference>
<evidence type="ECO:0000313" key="4">
    <source>
        <dbReference type="Proteomes" id="UP000030765"/>
    </source>
</evidence>
<proteinExistence type="predicted"/>
<dbReference type="PANTHER" id="PTHR10825:SF29">
    <property type="entry name" value="POLYCOMB GROUP RING FINGER PROTEIN 1"/>
    <property type="match status" value="1"/>
</dbReference>
<dbReference type="VEuPathDB" id="VectorBase:ASIC003633"/>
<protein>
    <submittedName>
        <fullName evidence="2 3">Ring finger protein</fullName>
    </submittedName>
</protein>
<evidence type="ECO:0000313" key="3">
    <source>
        <dbReference type="EnsemblMetazoa" id="ASIC003633-PA"/>
    </source>
</evidence>
<dbReference type="EMBL" id="KE524780">
    <property type="protein sequence ID" value="KFB36482.1"/>
    <property type="molecule type" value="Genomic_DNA"/>
</dbReference>
<keyword evidence="4" id="KW-1185">Reference proteome</keyword>